<organism evidence="7 8">
    <name type="scientific">Ceratitis capitata</name>
    <name type="common">Mediterranean fruit fly</name>
    <name type="synonym">Tephritis capitata</name>
    <dbReference type="NCBI Taxonomy" id="7213"/>
    <lineage>
        <taxon>Eukaryota</taxon>
        <taxon>Metazoa</taxon>
        <taxon>Ecdysozoa</taxon>
        <taxon>Arthropoda</taxon>
        <taxon>Hexapoda</taxon>
        <taxon>Insecta</taxon>
        <taxon>Pterygota</taxon>
        <taxon>Neoptera</taxon>
        <taxon>Endopterygota</taxon>
        <taxon>Diptera</taxon>
        <taxon>Brachycera</taxon>
        <taxon>Muscomorpha</taxon>
        <taxon>Tephritoidea</taxon>
        <taxon>Tephritidae</taxon>
        <taxon>Ceratitis</taxon>
        <taxon>Ceratitis</taxon>
    </lineage>
</organism>
<accession>A0A811V5G5</accession>
<dbReference type="SUPFAM" id="SSF50978">
    <property type="entry name" value="WD40 repeat-like"/>
    <property type="match status" value="1"/>
</dbReference>
<dbReference type="GO" id="GO:0005634">
    <property type="term" value="C:nucleus"/>
    <property type="evidence" value="ECO:0007669"/>
    <property type="project" value="UniProtKB-SubCell"/>
</dbReference>
<keyword evidence="4" id="KW-0539">Nucleus</keyword>
<gene>
    <name evidence="7" type="ORF">CCAP1982_LOCUS14012</name>
</gene>
<evidence type="ECO:0000313" key="7">
    <source>
        <dbReference type="EMBL" id="CAD7005655.1"/>
    </source>
</evidence>
<evidence type="ECO:0000256" key="3">
    <source>
        <dbReference type="ARBA" id="ARBA00022786"/>
    </source>
</evidence>
<protein>
    <submittedName>
        <fullName evidence="7">(Mediterranean fruit fly) hypothetical protein</fullName>
    </submittedName>
</protein>
<dbReference type="Pfam" id="PF00400">
    <property type="entry name" value="WD40"/>
    <property type="match status" value="1"/>
</dbReference>
<evidence type="ECO:0000256" key="4">
    <source>
        <dbReference type="ARBA" id="ARBA00023242"/>
    </source>
</evidence>
<evidence type="ECO:0000256" key="5">
    <source>
        <dbReference type="PROSITE-ProRule" id="PRU00221"/>
    </source>
</evidence>
<dbReference type="SMART" id="SM00320">
    <property type="entry name" value="WD40"/>
    <property type="match status" value="5"/>
</dbReference>
<feature type="region of interest" description="Disordered" evidence="6">
    <location>
        <begin position="1024"/>
        <end position="1071"/>
    </location>
</feature>
<dbReference type="Proteomes" id="UP000606786">
    <property type="component" value="Unassembled WGS sequence"/>
</dbReference>
<proteinExistence type="predicted"/>
<evidence type="ECO:0000313" key="8">
    <source>
        <dbReference type="Proteomes" id="UP000606786"/>
    </source>
</evidence>
<dbReference type="AlphaFoldDB" id="A0A811V5G5"/>
<dbReference type="OrthoDB" id="366230at2759"/>
<evidence type="ECO:0000256" key="2">
    <source>
        <dbReference type="ARBA" id="ARBA00004906"/>
    </source>
</evidence>
<keyword evidence="8" id="KW-1185">Reference proteome</keyword>
<feature type="repeat" description="WD" evidence="5">
    <location>
        <begin position="642"/>
        <end position="676"/>
    </location>
</feature>
<keyword evidence="3" id="KW-0833">Ubl conjugation pathway</keyword>
<dbReference type="Gene3D" id="2.130.10.10">
    <property type="entry name" value="YVTN repeat-like/Quinoprotein amine dehydrogenase"/>
    <property type="match status" value="2"/>
</dbReference>
<evidence type="ECO:0000256" key="6">
    <source>
        <dbReference type="SAM" id="MobiDB-lite"/>
    </source>
</evidence>
<dbReference type="SUPFAM" id="SSF81383">
    <property type="entry name" value="F-box domain"/>
    <property type="match status" value="1"/>
</dbReference>
<dbReference type="EMBL" id="CAJHJT010000034">
    <property type="protein sequence ID" value="CAD7005655.1"/>
    <property type="molecule type" value="Genomic_DNA"/>
</dbReference>
<sequence length="1071" mass="121826">MRLKTEDLFHLAQLSSNSDDSFDDDSADEVIVPPHCHITVRCTREIAGFNGLGEVVRRLDFRTSLRNQKRFHYICALLRLLVSHKGIVNLSGSAQRVLMQIVEDVATHVNDSQQHLNVLRGLVIQLQDIVLQESQKCWGKPLGSTNLWQEHIETIKRIQNVASQIEIKEPGPEIRPKLHDLPEECIREIILRIADHKDLEASANAWPTMATLVSEQRIWRELCRFHFKQHQINLILDLNNIKLMNEVKDWKKIYHQLRRTYGVNDDYQFAEILKLCRICSCLFWPSEGHPCIADEMPDYKQRLEDAAGGGQLVVAQPVPPAQFLKYFSLKPAPIPVNHTLTAPHRTAPHRTTMYHNQYIYSRERRRFGRQPLLSDRTQLMLSIQPSQRIRNSYILRNPMNNSTQLSDQMAYSWVETDNVTYVEHGMYHYEGGWPREVNTNDEESTMRYRKKIEREDNWGVQVMHLIHTSMDVTAQNSAVNIYQEFFVDLPADMGKDIRMPLEARQCNIFHDPQKPVRPIIILDWMPSERRKFLSQPTNFSKDEAKMKPQEISAKSSEPVGDSSILQNVTDVSRSDSNPNSFYVWNQGNALHPEVVFDSTEPVRIAHFCPKDDNFIAAGLQSGMMGLWDARNGGKALKVSPLEAAHREAAVALCWVHSKSNSEFYSGSYDGSVKYWDGRDLETPIQEILLDPDPTDDQKRERAHGVTVLEFEYTIPVRYIIASDQGHIFICNRKGMSPTEVLISNYRLFSGPVRTIERNPFFVKNFLIAADWCVKIWAEECKGAPTTLLMKKKNEMLCGTWSPARCSLFVTGDSRGEVDFWDILLHQRKPIFTLKLKRPIKYVKFRPDGKYLAVALENGDVQLFELDPALRQSAAKDKALLMALFERELLRSKLLEGRVEEVKLKRKTSMFEAEQARMREAELDLLAELDPDDPDQFLQIIENDYEFKDMLKLFKDSTFNIDKKRQERQFVMERTDFEKSEGELSATDLEGLTAEEIAALQASGGLAGAVGQGVDAAAAAGKDAASGAAGAAAGKEGAEAAGAAGPAGADQKETATGDKRIKVLKRMADKDK</sequence>
<dbReference type="InterPro" id="IPR015943">
    <property type="entry name" value="WD40/YVTN_repeat-like_dom_sf"/>
</dbReference>
<keyword evidence="5" id="KW-0853">WD repeat</keyword>
<comment type="subcellular location">
    <subcellularLocation>
        <location evidence="1">Nucleus</location>
    </subcellularLocation>
</comment>
<dbReference type="PROSITE" id="PS50082">
    <property type="entry name" value="WD_REPEATS_2"/>
    <property type="match status" value="1"/>
</dbReference>
<comment type="caution">
    <text evidence="7">The sequence shown here is derived from an EMBL/GenBank/DDBJ whole genome shotgun (WGS) entry which is preliminary data.</text>
</comment>
<dbReference type="PANTHER" id="PTHR13123:SF7">
    <property type="entry name" value="LD30288P"/>
    <property type="match status" value="1"/>
</dbReference>
<dbReference type="GO" id="GO:0019005">
    <property type="term" value="C:SCF ubiquitin ligase complex"/>
    <property type="evidence" value="ECO:0007669"/>
    <property type="project" value="TreeGrafter"/>
</dbReference>
<feature type="compositionally biased region" description="Low complexity" evidence="6">
    <location>
        <begin position="1024"/>
        <end position="1048"/>
    </location>
</feature>
<comment type="pathway">
    <text evidence="2">Protein modification; protein ubiquitination.</text>
</comment>
<evidence type="ECO:0000256" key="1">
    <source>
        <dbReference type="ARBA" id="ARBA00004123"/>
    </source>
</evidence>
<dbReference type="InterPro" id="IPR001680">
    <property type="entry name" value="WD40_rpt"/>
</dbReference>
<dbReference type="GO" id="GO:0016567">
    <property type="term" value="P:protein ubiquitination"/>
    <property type="evidence" value="ECO:0007669"/>
    <property type="project" value="TreeGrafter"/>
</dbReference>
<name>A0A811V5G5_CERCA</name>
<dbReference type="InterPro" id="IPR036047">
    <property type="entry name" value="F-box-like_dom_sf"/>
</dbReference>
<dbReference type="InterPro" id="IPR040394">
    <property type="entry name" value="FBX25/32"/>
</dbReference>
<feature type="compositionally biased region" description="Basic and acidic residues" evidence="6">
    <location>
        <begin position="1049"/>
        <end position="1071"/>
    </location>
</feature>
<dbReference type="InterPro" id="IPR036322">
    <property type="entry name" value="WD40_repeat_dom_sf"/>
</dbReference>
<reference evidence="7" key="1">
    <citation type="submission" date="2020-11" db="EMBL/GenBank/DDBJ databases">
        <authorList>
            <person name="Whitehead M."/>
        </authorList>
    </citation>
    <scope>NUCLEOTIDE SEQUENCE</scope>
    <source>
        <strain evidence="7">EGII</strain>
    </source>
</reference>
<dbReference type="GO" id="GO:0005737">
    <property type="term" value="C:cytoplasm"/>
    <property type="evidence" value="ECO:0007669"/>
    <property type="project" value="TreeGrafter"/>
</dbReference>
<dbReference type="PANTHER" id="PTHR13123">
    <property type="entry name" value="LD30288P"/>
    <property type="match status" value="1"/>
</dbReference>